<evidence type="ECO:0000313" key="2">
    <source>
        <dbReference type="Proteomes" id="UP001195724"/>
    </source>
</evidence>
<dbReference type="Proteomes" id="UP001195724">
    <property type="component" value="Unassembled WGS sequence"/>
</dbReference>
<proteinExistence type="predicted"/>
<organism evidence="1 2">
    <name type="scientific">Saccharothrix algeriensis</name>
    <dbReference type="NCBI Taxonomy" id="173560"/>
    <lineage>
        <taxon>Bacteria</taxon>
        <taxon>Bacillati</taxon>
        <taxon>Actinomycetota</taxon>
        <taxon>Actinomycetes</taxon>
        <taxon>Pseudonocardiales</taxon>
        <taxon>Pseudonocardiaceae</taxon>
        <taxon>Saccharothrix</taxon>
    </lineage>
</organism>
<evidence type="ECO:0000313" key="1">
    <source>
        <dbReference type="EMBL" id="MBM7810737.1"/>
    </source>
</evidence>
<dbReference type="EMBL" id="JAFBCL010000001">
    <property type="protein sequence ID" value="MBM7810737.1"/>
    <property type="molecule type" value="Genomic_DNA"/>
</dbReference>
<gene>
    <name evidence="1" type="ORF">JOE68_001602</name>
</gene>
<sequence>MGRGEFSQYVTEAVARQLELLGELAALLHAEHGPVPQEYLAEAGAAWPDVE</sequence>
<comment type="caution">
    <text evidence="1">The sequence shown here is derived from an EMBL/GenBank/DDBJ whole genome shotgun (WGS) entry which is preliminary data.</text>
</comment>
<accession>A0ABS2S3B7</accession>
<keyword evidence="2" id="KW-1185">Reference proteome</keyword>
<name>A0ABS2S3B7_9PSEU</name>
<dbReference type="RefSeq" id="WP_204841669.1">
    <property type="nucleotide sequence ID" value="NZ_JAFBCL010000001.1"/>
</dbReference>
<reference evidence="1 2" key="1">
    <citation type="submission" date="2021-01" db="EMBL/GenBank/DDBJ databases">
        <title>Sequencing the genomes of 1000 actinobacteria strains.</title>
        <authorList>
            <person name="Klenk H.-P."/>
        </authorList>
    </citation>
    <scope>NUCLEOTIDE SEQUENCE [LARGE SCALE GENOMIC DNA]</scope>
    <source>
        <strain evidence="1 2">DSM 44581</strain>
    </source>
</reference>
<protein>
    <submittedName>
        <fullName evidence="1">Uncharacterized protein</fullName>
    </submittedName>
</protein>